<evidence type="ECO:0000256" key="1">
    <source>
        <dbReference type="SAM" id="MobiDB-lite"/>
    </source>
</evidence>
<feature type="compositionally biased region" description="Low complexity" evidence="1">
    <location>
        <begin position="58"/>
        <end position="69"/>
    </location>
</feature>
<organism evidence="2 3">
    <name type="scientific">Puccinia triticina</name>
    <dbReference type="NCBI Taxonomy" id="208348"/>
    <lineage>
        <taxon>Eukaryota</taxon>
        <taxon>Fungi</taxon>
        <taxon>Dikarya</taxon>
        <taxon>Basidiomycota</taxon>
        <taxon>Pucciniomycotina</taxon>
        <taxon>Pucciniomycetes</taxon>
        <taxon>Pucciniales</taxon>
        <taxon>Pucciniaceae</taxon>
        <taxon>Puccinia</taxon>
    </lineage>
</organism>
<dbReference type="RefSeq" id="XP_053017631.1">
    <property type="nucleotide sequence ID" value="XM_053166405.1"/>
</dbReference>
<evidence type="ECO:0000313" key="2">
    <source>
        <dbReference type="EMBL" id="WAQ82076.1"/>
    </source>
</evidence>
<sequence>MSQTQGTTGSQAAKSTTSQHKQAGKGQQRGHSPPDNAAPAQVPVDTLAPRGTKETGTTRHTTTAIPGGTIEEGIFTRGGGPHRPIMALGIVAVTRAHLSDHALARL</sequence>
<feature type="region of interest" description="Disordered" evidence="1">
    <location>
        <begin position="1"/>
        <end position="79"/>
    </location>
</feature>
<accession>A0ABY7CD68</accession>
<feature type="compositionally biased region" description="Polar residues" evidence="1">
    <location>
        <begin position="1"/>
        <end position="21"/>
    </location>
</feature>
<keyword evidence="3" id="KW-1185">Reference proteome</keyword>
<dbReference type="EMBL" id="CP110422">
    <property type="protein sequence ID" value="WAQ82076.1"/>
    <property type="molecule type" value="Genomic_DNA"/>
</dbReference>
<dbReference type="GeneID" id="77807300"/>
<evidence type="ECO:0000313" key="3">
    <source>
        <dbReference type="Proteomes" id="UP001164743"/>
    </source>
</evidence>
<gene>
    <name evidence="2" type="ORF">PtA15_2A389</name>
</gene>
<reference evidence="2" key="1">
    <citation type="submission" date="2022-10" db="EMBL/GenBank/DDBJ databases">
        <title>Puccinia triticina Genome sequencing and assembly.</title>
        <authorList>
            <person name="Li C."/>
        </authorList>
    </citation>
    <scope>NUCLEOTIDE SEQUENCE</scope>
    <source>
        <strain evidence="2">Pt15</strain>
    </source>
</reference>
<protein>
    <submittedName>
        <fullName evidence="2">Uncharacterized protein</fullName>
    </submittedName>
</protein>
<dbReference type="Proteomes" id="UP001164743">
    <property type="component" value="Chromosome 2A"/>
</dbReference>
<name>A0ABY7CD68_9BASI</name>
<proteinExistence type="predicted"/>